<dbReference type="EMBL" id="LT635764">
    <property type="protein sequence ID" value="SGZ49896.1"/>
    <property type="molecule type" value="Genomic_DNA"/>
</dbReference>
<proteinExistence type="predicted"/>
<evidence type="ECO:0000313" key="1">
    <source>
        <dbReference type="EMBL" id="SGZ49896.1"/>
    </source>
</evidence>
<dbReference type="AlphaFoldDB" id="A0A1L0D1Q6"/>
<organism evidence="1 2">
    <name type="scientific">Sungouiella intermedia</name>
    <dbReference type="NCBI Taxonomy" id="45354"/>
    <lineage>
        <taxon>Eukaryota</taxon>
        <taxon>Fungi</taxon>
        <taxon>Dikarya</taxon>
        <taxon>Ascomycota</taxon>
        <taxon>Saccharomycotina</taxon>
        <taxon>Pichiomycetes</taxon>
        <taxon>Metschnikowiaceae</taxon>
        <taxon>Sungouiella</taxon>
    </lineage>
</organism>
<protein>
    <submittedName>
        <fullName evidence="1">CIC11C00000000069</fullName>
    </submittedName>
</protein>
<accession>A0A1L0D1Q6</accession>
<gene>
    <name evidence="1" type="ORF">SAMEA4029009_CIC11G00000000069</name>
</gene>
<name>A0A1L0D1Q6_9ASCO</name>
<evidence type="ECO:0000313" key="2">
    <source>
        <dbReference type="Proteomes" id="UP000182259"/>
    </source>
</evidence>
<reference evidence="1 2" key="1">
    <citation type="submission" date="2016-10" db="EMBL/GenBank/DDBJ databases">
        <authorList>
            <person name="de Groot N.N."/>
        </authorList>
    </citation>
    <scope>NUCLEOTIDE SEQUENCE [LARGE SCALE GENOMIC DNA]</scope>
    <source>
        <strain evidence="1 2">PYCC 4715</strain>
    </source>
</reference>
<dbReference type="Proteomes" id="UP000182259">
    <property type="component" value="Chromosome I"/>
</dbReference>
<sequence length="105" mass="12141">MMMALMRTQTRLPRNKEKPEDVESAILEIGMSKTRHQAILLVVTDGSATYSKTFFKRTVGKNTRKDSKSAQSAWRANITLKWANNLYVKRALFFDFSNSLRMYMA</sequence>